<keyword evidence="2" id="KW-0472">Membrane</keyword>
<accession>A0ABV6CFJ1</accession>
<name>A0ABV6CFJ1_9RHOB</name>
<gene>
    <name evidence="3" type="ORF">ACFFIZ_04025</name>
</gene>
<evidence type="ECO:0000256" key="1">
    <source>
        <dbReference type="SAM" id="MobiDB-lite"/>
    </source>
</evidence>
<evidence type="ECO:0000313" key="3">
    <source>
        <dbReference type="EMBL" id="MFC0199501.1"/>
    </source>
</evidence>
<reference evidence="3 4" key="1">
    <citation type="submission" date="2024-09" db="EMBL/GenBank/DDBJ databases">
        <authorList>
            <person name="Sun Q."/>
            <person name="Mori K."/>
        </authorList>
    </citation>
    <scope>NUCLEOTIDE SEQUENCE [LARGE SCALE GENOMIC DNA]</scope>
    <source>
        <strain evidence="3 4">CCM 7904</strain>
    </source>
</reference>
<keyword evidence="2" id="KW-1133">Transmembrane helix</keyword>
<evidence type="ECO:0000313" key="4">
    <source>
        <dbReference type="Proteomes" id="UP001589795"/>
    </source>
</evidence>
<protein>
    <submittedName>
        <fullName evidence="3">Uncharacterized protein</fullName>
    </submittedName>
</protein>
<dbReference type="RefSeq" id="WP_265505940.1">
    <property type="nucleotide sequence ID" value="NZ_JAOTBE010000006.1"/>
</dbReference>
<keyword evidence="4" id="KW-1185">Reference proteome</keyword>
<feature type="region of interest" description="Disordered" evidence="1">
    <location>
        <begin position="57"/>
        <end position="82"/>
    </location>
</feature>
<comment type="caution">
    <text evidence="3">The sequence shown here is derived from an EMBL/GenBank/DDBJ whole genome shotgun (WGS) entry which is preliminary data.</text>
</comment>
<feature type="transmembrane region" description="Helical" evidence="2">
    <location>
        <begin position="7"/>
        <end position="27"/>
    </location>
</feature>
<organism evidence="3 4">
    <name type="scientific">Paracoccus rhizosphaerae</name>
    <dbReference type="NCBI Taxonomy" id="1133347"/>
    <lineage>
        <taxon>Bacteria</taxon>
        <taxon>Pseudomonadati</taxon>
        <taxon>Pseudomonadota</taxon>
        <taxon>Alphaproteobacteria</taxon>
        <taxon>Rhodobacterales</taxon>
        <taxon>Paracoccaceae</taxon>
        <taxon>Paracoccus</taxon>
    </lineage>
</organism>
<sequence length="82" mass="8415">MADRNNNGLYFIVGGIVVAVALLFYVMSGTRTGTATTDPVAGGDTNVVVEDNSVDLPPVEVETDSPEAVESPAEPLAPVPAN</sequence>
<dbReference type="EMBL" id="JBHLWQ010000043">
    <property type="protein sequence ID" value="MFC0199501.1"/>
    <property type="molecule type" value="Genomic_DNA"/>
</dbReference>
<evidence type="ECO:0000256" key="2">
    <source>
        <dbReference type="SAM" id="Phobius"/>
    </source>
</evidence>
<dbReference type="Proteomes" id="UP001589795">
    <property type="component" value="Unassembled WGS sequence"/>
</dbReference>
<proteinExistence type="predicted"/>
<keyword evidence="2" id="KW-0812">Transmembrane</keyword>